<dbReference type="EMBL" id="JAUDZG010000002">
    <property type="protein sequence ID" value="KAK3307883.1"/>
    <property type="molecule type" value="Genomic_DNA"/>
</dbReference>
<organism evidence="3 4">
    <name type="scientific">Chaetomium strumarium</name>
    <dbReference type="NCBI Taxonomy" id="1170767"/>
    <lineage>
        <taxon>Eukaryota</taxon>
        <taxon>Fungi</taxon>
        <taxon>Dikarya</taxon>
        <taxon>Ascomycota</taxon>
        <taxon>Pezizomycotina</taxon>
        <taxon>Sordariomycetes</taxon>
        <taxon>Sordariomycetidae</taxon>
        <taxon>Sordariales</taxon>
        <taxon>Chaetomiaceae</taxon>
        <taxon>Chaetomium</taxon>
    </lineage>
</organism>
<feature type="domain" description="CHAT" evidence="2">
    <location>
        <begin position="1430"/>
        <end position="1800"/>
    </location>
</feature>
<reference evidence="3" key="1">
    <citation type="journal article" date="2023" name="Mol. Phylogenet. Evol.">
        <title>Genome-scale phylogeny and comparative genomics of the fungal order Sordariales.</title>
        <authorList>
            <person name="Hensen N."/>
            <person name="Bonometti L."/>
            <person name="Westerberg I."/>
            <person name="Brannstrom I.O."/>
            <person name="Guillou S."/>
            <person name="Cros-Aarteil S."/>
            <person name="Calhoun S."/>
            <person name="Haridas S."/>
            <person name="Kuo A."/>
            <person name="Mondo S."/>
            <person name="Pangilinan J."/>
            <person name="Riley R."/>
            <person name="LaButti K."/>
            <person name="Andreopoulos B."/>
            <person name="Lipzen A."/>
            <person name="Chen C."/>
            <person name="Yan M."/>
            <person name="Daum C."/>
            <person name="Ng V."/>
            <person name="Clum A."/>
            <person name="Steindorff A."/>
            <person name="Ohm R.A."/>
            <person name="Martin F."/>
            <person name="Silar P."/>
            <person name="Natvig D.O."/>
            <person name="Lalanne C."/>
            <person name="Gautier V."/>
            <person name="Ament-Velasquez S.L."/>
            <person name="Kruys A."/>
            <person name="Hutchinson M.I."/>
            <person name="Powell A.J."/>
            <person name="Barry K."/>
            <person name="Miller A.N."/>
            <person name="Grigoriev I.V."/>
            <person name="Debuchy R."/>
            <person name="Gladieux P."/>
            <person name="Hiltunen Thoren M."/>
            <person name="Johannesson H."/>
        </authorList>
    </citation>
    <scope>NUCLEOTIDE SEQUENCE</scope>
    <source>
        <strain evidence="3">CBS 333.67</strain>
    </source>
</reference>
<evidence type="ECO:0000313" key="3">
    <source>
        <dbReference type="EMBL" id="KAK3307883.1"/>
    </source>
</evidence>
<evidence type="ECO:0000313" key="4">
    <source>
        <dbReference type="Proteomes" id="UP001273166"/>
    </source>
</evidence>
<feature type="region of interest" description="Disordered" evidence="1">
    <location>
        <begin position="1719"/>
        <end position="1741"/>
    </location>
</feature>
<accession>A0AAJ0GXC3</accession>
<dbReference type="GeneID" id="87890243"/>
<dbReference type="RefSeq" id="XP_062723663.1">
    <property type="nucleotide sequence ID" value="XM_062871414.1"/>
</dbReference>
<keyword evidence="4" id="KW-1185">Reference proteome</keyword>
<protein>
    <submittedName>
        <fullName evidence="3">CHAT domain-containing protein</fullName>
    </submittedName>
</protein>
<comment type="caution">
    <text evidence="3">The sequence shown here is derived from an EMBL/GenBank/DDBJ whole genome shotgun (WGS) entry which is preliminary data.</text>
</comment>
<gene>
    <name evidence="3" type="ORF">B0T15DRAFT_87715</name>
</gene>
<evidence type="ECO:0000259" key="2">
    <source>
        <dbReference type="Pfam" id="PF12770"/>
    </source>
</evidence>
<dbReference type="Proteomes" id="UP001273166">
    <property type="component" value="Unassembled WGS sequence"/>
</dbReference>
<dbReference type="Pfam" id="PF12770">
    <property type="entry name" value="CHAT"/>
    <property type="match status" value="1"/>
</dbReference>
<reference evidence="3" key="2">
    <citation type="submission" date="2023-06" db="EMBL/GenBank/DDBJ databases">
        <authorList>
            <consortium name="Lawrence Berkeley National Laboratory"/>
            <person name="Mondo S.J."/>
            <person name="Hensen N."/>
            <person name="Bonometti L."/>
            <person name="Westerberg I."/>
            <person name="Brannstrom I.O."/>
            <person name="Guillou S."/>
            <person name="Cros-Aarteil S."/>
            <person name="Calhoun S."/>
            <person name="Haridas S."/>
            <person name="Kuo A."/>
            <person name="Pangilinan J."/>
            <person name="Riley R."/>
            <person name="Labutti K."/>
            <person name="Andreopoulos B."/>
            <person name="Lipzen A."/>
            <person name="Chen C."/>
            <person name="Yanf M."/>
            <person name="Daum C."/>
            <person name="Ng V."/>
            <person name="Clum A."/>
            <person name="Steindorff A."/>
            <person name="Ohm R."/>
            <person name="Martin F."/>
            <person name="Silar P."/>
            <person name="Natvig D."/>
            <person name="Lalanne C."/>
            <person name="Gautier V."/>
            <person name="Ament-Velasquez S.L."/>
            <person name="Kruys A."/>
            <person name="Hutchinson M.I."/>
            <person name="Powell A.J."/>
            <person name="Barry K."/>
            <person name="Miller A.N."/>
            <person name="Grigoriev I.V."/>
            <person name="Debuchy R."/>
            <person name="Gladieux P."/>
            <person name="Thoren M.H."/>
            <person name="Johannesson H."/>
        </authorList>
    </citation>
    <scope>NUCLEOTIDE SEQUENCE</scope>
    <source>
        <strain evidence="3">CBS 333.67</strain>
    </source>
</reference>
<feature type="region of interest" description="Disordered" evidence="1">
    <location>
        <begin position="1610"/>
        <end position="1635"/>
    </location>
</feature>
<sequence>MIRYPQILPGQTQQPGIHSGAFPDPVLARRDKYWALSRHRYPDQDDPAKLPAPEVGRTVEDINFIEVLEAHQPWKMLKLPILCRSCCDGDDLDSFHIDNVHWRYLHCTRCPGFFLCGNCLEKGDPAIVAVLLYPHAQHGRLIIITSRPYWSPVFDGGDLDQLLAFKQAGTSMDEFFLYFPWFFHSFEGMDQLRLVYQHALLQSSPIQDLLRSLSLGPGDPVEVPTSESDDIYRFISAPVDWYMRIYATGNWEQFHARVEPLVDERIHVARRSAALSGLLEQLHGSVEEKISKYGEGDIAYDAAALYASGFLEALMPSKFACYLVPLHVTGSLNGDINREKLRRVVRPCREDGQDLLVSAGDHGHHLFAGTSMGSHLSNFLFTEGDRLWPMFKAIFEDDDGFGKLRTPLVFNDFVPYMQYTSGEWDRFLARELAVRNALFEIQYQVLPTDTNLAQLPESIGSPDASSIAETAFRHRLFGDYDKAATLMPNKPGGGDEERRSSPSLEDVLEVQLCFLEQGCLRKAESYLRYLSNGAEHPGQAVHELAQTSAAAACIYAISLYAMCFRSPTGWEAALTLLPTLFHHHCLPPDDAIAQGYTRKDLLLRVQLEIIFHKTVLAAYRDILRHCPQEAAIRRLQSIQDHLAPQSDDIQVAAMLWQVALLEMEMKKKWVRDQYLQHEASFSMTHFLHDEQASLQIIERFQRSLLGQGGQFDVLRGHAALLEARLHLDAGRRPSSAVAASRAMELYRDTGCAVGCLDVEILHSPLTYASIGPLYDKLRARNDLGRLRVLRKMAVDTTGGQVSSSETACIHTTAATWRSRQVLDLRGLALEAGDMISYHRWNMRKYAGDEVVGACIQASEEVLKGDAVVHSTVLATMASFNLAKAYLTLGNHFAASLNALFHLSLTSIQNDAESHQTAVLSALHCFSEAVAAEPRLQSRFPALKDRWNGWLESTALRRWDQGQPRCDEIERFIDGACFLPSLAGRIERAPENGVLARDPSLEDALIDHLRVAFGLYAAMPVYAASAIVPRLAHALGAVAGYIGNAELAIRCYWEGIRCCHSEDTLSVMRLRLEAGKLMVALGNRDPEHWMHVVDPGRLLLASAAADMASDSQLLLSGSALYSIEANLWLVSSLLDEARACKTMLDMAIAAPPEDDDSSSSGMIRDMLLRVVKLIRRAENPISKIEQAFDTIADGVRIDSPFELNFNLVRLAENPLFREAKQLALELGLIAKDFDRFANRQRGAYFWVQVQRFKGTVLGYQYRKTVPRAMLDRLMALPAARRLYQEEAALMDELPHSRLDGRLGRHRLAMLQDPDLLPLLLRRVGRRPTLEEMSSLVRDRVNSSNKLPQPSPAAAATSAVVIFIDWILYRGHFYICGFNASDDGGGGTLCIQQHIRELDVPTIEQWIRDHVEPGGDLLTDPIGAATALNSIRMLVAPISAAAAANRLPRGATLIFSPSLCLNRIPLHALPYGRDDDEPVIQYHPVMYAPSCAALRDCVERALDDDDTRSRVGGAQQRLLQARLFDCYGTDDDDDSGGKSSHHAMAELATVLEERGRGAGGIPFTVTTRDRGVSAAELRALLPDADLVHFHGHVDGRNLEKFLHLKLDVADQQQQQQRQQQSPSPLAELPATGTATDAETETTFKLQDIYASTLTARLVLLIGCGSGELVVSRGDDALGLVNGFLAAGATTVVSTLWPLDNRDGRDFARHFYLCAFGGGEGGQQEQREQQEQQQQQGQGGSEECRQQQQQQQLIDLATAIQSAVRAMRTCQRRGCLRTRKEPGERLRCHPSTPYHWAPFVGWGSWVLGVQNHQLG</sequence>
<evidence type="ECO:0000256" key="1">
    <source>
        <dbReference type="SAM" id="MobiDB-lite"/>
    </source>
</evidence>
<proteinExistence type="predicted"/>
<dbReference type="InterPro" id="IPR024983">
    <property type="entry name" value="CHAT_dom"/>
</dbReference>
<name>A0AAJ0GXC3_9PEZI</name>